<evidence type="ECO:0008006" key="4">
    <source>
        <dbReference type="Google" id="ProtNLM"/>
    </source>
</evidence>
<keyword evidence="1" id="KW-1133">Transmembrane helix</keyword>
<dbReference type="STRING" id="1237149.C900_05566"/>
<protein>
    <recommendedName>
        <fullName evidence="4">Glycosyltransferase RgtA/B/C/D-like domain-containing protein</fullName>
    </recommendedName>
</protein>
<keyword evidence="1" id="KW-0472">Membrane</keyword>
<proteinExistence type="predicted"/>
<feature type="transmembrane region" description="Helical" evidence="1">
    <location>
        <begin position="103"/>
        <end position="121"/>
    </location>
</feature>
<dbReference type="Proteomes" id="UP000011135">
    <property type="component" value="Unassembled WGS sequence"/>
</dbReference>
<name>L8JL90_9BACT</name>
<gene>
    <name evidence="2" type="ORF">C900_05566</name>
</gene>
<dbReference type="OrthoDB" id="891708at2"/>
<feature type="transmembrane region" description="Helical" evidence="1">
    <location>
        <begin position="128"/>
        <end position="148"/>
    </location>
</feature>
<evidence type="ECO:0000313" key="2">
    <source>
        <dbReference type="EMBL" id="ELR69008.1"/>
    </source>
</evidence>
<dbReference type="RefSeq" id="WP_009582667.1">
    <property type="nucleotide sequence ID" value="NZ_AMZN01000086.1"/>
</dbReference>
<feature type="transmembrane region" description="Helical" evidence="1">
    <location>
        <begin position="312"/>
        <end position="330"/>
    </location>
</feature>
<accession>L8JL90</accession>
<comment type="caution">
    <text evidence="2">The sequence shown here is derived from an EMBL/GenBank/DDBJ whole genome shotgun (WGS) entry which is preliminary data.</text>
</comment>
<sequence>MAISTYKLHLIIILIAWGCVHLSLFLIFGFRVLFDAEVYLRGADYLIAHGKLEDSHHIFYSVHIGIIALSRLISAHTVAPVIIFQIILSGLATILLYKSSVKLFNNPLAGLFSALIFICWVDCIHWNLTLMSESLFCSLCLILIYVLADFQGRKSDFLKLTGLLVLLFFTRPASVVVITGVIAFLMVFYGKQLKSLSLVKKSTYGFLLLFLFLASAILLFQKWDFSVDYLTGNIVSYMNITKGTPTYVADLQIPLEPSRLQEAEKVTGHSWGILNMLHFMYEYPGHILKTGALKVFYLLSFYRPYYTWEHNVFNMIWLAVVYACFIVGIIKSCKNAIKTNVLVVIFVNCMLIAIATVDWDNRFYIPMEPGIVLFAGFGAMHISRFFLLFYKNDILKIVC</sequence>
<keyword evidence="1" id="KW-0812">Transmembrane</keyword>
<reference evidence="2 3" key="1">
    <citation type="submission" date="2012-12" db="EMBL/GenBank/DDBJ databases">
        <title>Genome assembly of Fulvivirga imtechensis AK7.</title>
        <authorList>
            <person name="Nupur N."/>
            <person name="Khatri I."/>
            <person name="Kumar R."/>
            <person name="Subramanian S."/>
            <person name="Pinnaka A."/>
        </authorList>
    </citation>
    <scope>NUCLEOTIDE SEQUENCE [LARGE SCALE GENOMIC DNA]</scope>
    <source>
        <strain evidence="2 3">AK7</strain>
    </source>
</reference>
<evidence type="ECO:0000313" key="3">
    <source>
        <dbReference type="Proteomes" id="UP000011135"/>
    </source>
</evidence>
<feature type="transmembrane region" description="Helical" evidence="1">
    <location>
        <begin position="371"/>
        <end position="390"/>
    </location>
</feature>
<organism evidence="2 3">
    <name type="scientific">Fulvivirga imtechensis AK7</name>
    <dbReference type="NCBI Taxonomy" id="1237149"/>
    <lineage>
        <taxon>Bacteria</taxon>
        <taxon>Pseudomonadati</taxon>
        <taxon>Bacteroidota</taxon>
        <taxon>Cytophagia</taxon>
        <taxon>Cytophagales</taxon>
        <taxon>Fulvivirgaceae</taxon>
        <taxon>Fulvivirga</taxon>
    </lineage>
</organism>
<evidence type="ECO:0000256" key="1">
    <source>
        <dbReference type="SAM" id="Phobius"/>
    </source>
</evidence>
<feature type="transmembrane region" description="Helical" evidence="1">
    <location>
        <begin position="12"/>
        <end position="34"/>
    </location>
</feature>
<dbReference type="EMBL" id="AMZN01000086">
    <property type="protein sequence ID" value="ELR69008.1"/>
    <property type="molecule type" value="Genomic_DNA"/>
</dbReference>
<dbReference type="eggNOG" id="ENOG50345AR">
    <property type="taxonomic scope" value="Bacteria"/>
</dbReference>
<feature type="transmembrane region" description="Helical" evidence="1">
    <location>
        <begin position="202"/>
        <end position="220"/>
    </location>
</feature>
<keyword evidence="3" id="KW-1185">Reference proteome</keyword>
<dbReference type="AlphaFoldDB" id="L8JL90"/>
<feature type="transmembrane region" description="Helical" evidence="1">
    <location>
        <begin position="78"/>
        <end position="97"/>
    </location>
</feature>
<feature type="transmembrane region" description="Helical" evidence="1">
    <location>
        <begin position="342"/>
        <end position="359"/>
    </location>
</feature>
<feature type="transmembrane region" description="Helical" evidence="1">
    <location>
        <begin position="168"/>
        <end position="190"/>
    </location>
</feature>